<accession>A0ABR3TNA3</accession>
<feature type="compositionally biased region" description="Acidic residues" evidence="1">
    <location>
        <begin position="34"/>
        <end position="45"/>
    </location>
</feature>
<comment type="caution">
    <text evidence="2">The sequence shown here is derived from an EMBL/GenBank/DDBJ whole genome shotgun (WGS) entry which is preliminary data.</text>
</comment>
<gene>
    <name evidence="2" type="ORF">SLS58_006429</name>
</gene>
<organism evidence="2 3">
    <name type="scientific">Diplodia intermedia</name>
    <dbReference type="NCBI Taxonomy" id="856260"/>
    <lineage>
        <taxon>Eukaryota</taxon>
        <taxon>Fungi</taxon>
        <taxon>Dikarya</taxon>
        <taxon>Ascomycota</taxon>
        <taxon>Pezizomycotina</taxon>
        <taxon>Dothideomycetes</taxon>
        <taxon>Dothideomycetes incertae sedis</taxon>
        <taxon>Botryosphaeriales</taxon>
        <taxon>Botryosphaeriaceae</taxon>
        <taxon>Diplodia</taxon>
    </lineage>
</organism>
<feature type="region of interest" description="Disordered" evidence="1">
    <location>
        <begin position="240"/>
        <end position="259"/>
    </location>
</feature>
<protein>
    <submittedName>
        <fullName evidence="2">Uncharacterized protein</fullName>
    </submittedName>
</protein>
<dbReference type="Proteomes" id="UP001521184">
    <property type="component" value="Unassembled WGS sequence"/>
</dbReference>
<name>A0ABR3TNA3_9PEZI</name>
<dbReference type="EMBL" id="JAKEKT020000044">
    <property type="protein sequence ID" value="KAL1640987.1"/>
    <property type="molecule type" value="Genomic_DNA"/>
</dbReference>
<feature type="region of interest" description="Disordered" evidence="1">
    <location>
        <begin position="28"/>
        <end position="80"/>
    </location>
</feature>
<feature type="compositionally biased region" description="Acidic residues" evidence="1">
    <location>
        <begin position="54"/>
        <end position="65"/>
    </location>
</feature>
<evidence type="ECO:0000256" key="1">
    <source>
        <dbReference type="SAM" id="MobiDB-lite"/>
    </source>
</evidence>
<keyword evidence="3" id="KW-1185">Reference proteome</keyword>
<evidence type="ECO:0000313" key="2">
    <source>
        <dbReference type="EMBL" id="KAL1640987.1"/>
    </source>
</evidence>
<proteinExistence type="predicted"/>
<reference evidence="2 3" key="1">
    <citation type="journal article" date="2023" name="Plant Dis.">
        <title>First Report of Diplodia intermedia Causing Canker and Dieback Diseases on Apple Trees in Canada.</title>
        <authorList>
            <person name="Ellouze W."/>
            <person name="Ilyukhin E."/>
            <person name="Sulman M."/>
            <person name="Ali S."/>
        </authorList>
    </citation>
    <scope>NUCLEOTIDE SEQUENCE [LARGE SCALE GENOMIC DNA]</scope>
    <source>
        <strain evidence="2 3">M45-28</strain>
    </source>
</reference>
<sequence>MPHSRVSSMASASSEAISEFDIRRYTVLTPAANQEDDTASNEDGETAVHPNGPIDEDNTSDSPEQESDHGAQAAWQAPDAEDVMATEEGAARLRRFQQLPGEAQIRVIYLHQVEAVPIPQAIDEVVTEQRLRLAESPIQAREAHTVALRLTLEQVNSNLFNQWLRLNVLIQALPPVQQETGRRVLRLASNDPRSFKAIYQATREAASLNNEFINRALRDMSDNASSFFRNNEDLRGLHRYDRHQAPPDSDPVDGPPDGLPTADNIMDCEQDLQRSSKKMKSALDEYYKFLDEWVADAFLHLPWCSDDEGILELMQWYKPNWFTNEEVAVEILDSGLLSAAWEDPETCELPAMLLGPFFICALGVHEDRPSYALLNDIAGWEKWRIGSPGAHGLQAAQQLFDMDEEIADYLEELKVVVANDIKDLLPSRREREHRDRLLNALEKGTSGQNFDCIRRAMDTDISNWPERVRIRTFTVANLWTAKDKLVDLRRITLHTGEAVSSLSDFMPEPAEEMRPAFDFYVRAMRRNCLVKGLSDFSAYHFAAVRDLRRLVAQSRRHPRAKALMLSALSPPSGHGANLERARDVAVAANVAPSIADSAAMLLAQQQRMGDVAARIDAHQRKHLDFLFRLRVSSIESILSTTATGRDQAADRAALARIVPPSHHPLHPTAAFGPTLRTLPWPTDADDRAAAATTFTAIPLLSTSAAQQPLEAILTLIAAHNAGGGGAATPHASSDVRLLAQLALRHVYLGAFAAPATPLDAARHLSAHCWFAGLHGAWVAWGGEAGAVVGSARAWLCAEGMVVESAGAAVMREALGEGDRDYEEVERLLAGREHGLPEGVAMGLFGVVDRLRLLRDATVVYLGRADRVDPDVLPAEFVVRETERASDRLGMHARAMEALHEIVSFDKSVLDGGRATVGKGGWKVRHNERMRAWGLAEMPLEDEEGGDGVLIAGSNLSVVRGIIKAIFGALTENHQLRMEGVSALIDYHDWTHLSYLSRPHIQNTECVLVQASNI</sequence>
<evidence type="ECO:0000313" key="3">
    <source>
        <dbReference type="Proteomes" id="UP001521184"/>
    </source>
</evidence>